<protein>
    <submittedName>
        <fullName evidence="1">Predicted ATP-dependent endonuclease of the OLD family</fullName>
    </submittedName>
</protein>
<evidence type="ECO:0000313" key="1">
    <source>
        <dbReference type="EMBL" id="GBH12928.1"/>
    </source>
</evidence>
<keyword evidence="1" id="KW-0255">Endonuclease</keyword>
<sequence>MLGGVCGADTNKISINEIYDKPLNFLIGAGASYGLFPTLALDIKNMWDESQTIETLATHFQHENSQSLYTLLFMHYYKECIEPVMQFNLDQIKKDKEKSSVTKNYENFLVTILAILQSRKNYEKTCNLFTTNYDGCFVHVADDILRKGTTDFIINDGTRGFNKRYLQAKNFNSLVSQTGIFERHRTTIPQINLIHLHGSAYWYKDGGSITVDYSNNRADHLIDDIPFEKLSEFSSLLKDKDGLVENIPNFELSQQEQDFFWRKYSTLPIVNPTKWKFHETVFEEHYYQMLRLLSYELEKPNAVFITFGFSFADEHILNLVKRSLSNPSLQVFICCFHQHEHESMKRLFDVYKNVELISTDEYLNFRNFNDNVFTLTEQPVYCLKNKCSVKSSMLAR</sequence>
<accession>A0A2V0QQL5</accession>
<dbReference type="RefSeq" id="WP_172639975.1">
    <property type="nucleotide sequence ID" value="NZ_AP019411.1"/>
</dbReference>
<name>A0A2V0QQL5_PSESF</name>
<reference evidence="1 2" key="1">
    <citation type="submission" date="2018-04" db="EMBL/GenBank/DDBJ databases">
        <title>Draft genome sequence of Pseudomonas syringae pv. actinidiae biovar 1 strains isolated from kiwifruit in Kagawa prefecture.</title>
        <authorList>
            <person name="Tabuchi M."/>
            <person name="Saito M."/>
            <person name="Fujiwara S."/>
            <person name="Sasa N."/>
            <person name="Akimitsu K."/>
            <person name="Gomi K."/>
            <person name="Konishi-Sugita S."/>
            <person name="Hamano K."/>
            <person name="Kataoka I."/>
        </authorList>
    </citation>
    <scope>NUCLEOTIDE SEQUENCE [LARGE SCALE GENOMIC DNA]</scope>
    <source>
        <strain evidence="1 2">MAFF212206</strain>
    </source>
</reference>
<keyword evidence="1" id="KW-0378">Hydrolase</keyword>
<dbReference type="EMBL" id="BGJZ01000326">
    <property type="protein sequence ID" value="GBH12928.1"/>
    <property type="molecule type" value="Genomic_DNA"/>
</dbReference>
<keyword evidence="1" id="KW-0540">Nuclease</keyword>
<gene>
    <name evidence="1" type="ORF">KPSA1_06404</name>
</gene>
<proteinExistence type="predicted"/>
<comment type="caution">
    <text evidence="1">The sequence shown here is derived from an EMBL/GenBank/DDBJ whole genome shotgun (WGS) entry which is preliminary data.</text>
</comment>
<dbReference type="Proteomes" id="UP000247480">
    <property type="component" value="Unassembled WGS sequence"/>
</dbReference>
<organism evidence="1 2">
    <name type="scientific">Pseudomonas syringae pv. actinidiae</name>
    <dbReference type="NCBI Taxonomy" id="103796"/>
    <lineage>
        <taxon>Bacteria</taxon>
        <taxon>Pseudomonadati</taxon>
        <taxon>Pseudomonadota</taxon>
        <taxon>Gammaproteobacteria</taxon>
        <taxon>Pseudomonadales</taxon>
        <taxon>Pseudomonadaceae</taxon>
        <taxon>Pseudomonas</taxon>
        <taxon>Pseudomonas syringae</taxon>
    </lineage>
</organism>
<dbReference type="GO" id="GO:0004519">
    <property type="term" value="F:endonuclease activity"/>
    <property type="evidence" value="ECO:0007669"/>
    <property type="project" value="UniProtKB-KW"/>
</dbReference>
<evidence type="ECO:0000313" key="2">
    <source>
        <dbReference type="Proteomes" id="UP000247480"/>
    </source>
</evidence>
<dbReference type="AlphaFoldDB" id="A0A2V0QQL5"/>